<dbReference type="InterPro" id="IPR027417">
    <property type="entry name" value="P-loop_NTPase"/>
</dbReference>
<evidence type="ECO:0000259" key="7">
    <source>
        <dbReference type="PROSITE" id="PS50893"/>
    </source>
</evidence>
<dbReference type="InterPro" id="IPR003439">
    <property type="entry name" value="ABC_transporter-like_ATP-bd"/>
</dbReference>
<dbReference type="Gene3D" id="3.40.50.300">
    <property type="entry name" value="P-loop containing nucleotide triphosphate hydrolases"/>
    <property type="match status" value="1"/>
</dbReference>
<keyword evidence="3" id="KW-0813">Transport</keyword>
<reference evidence="9" key="1">
    <citation type="submission" date="2017-04" db="EMBL/GenBank/DDBJ databases">
        <title>Function of individual gut microbiota members based on whole genome sequencing of pure cultures obtained from chicken caecum.</title>
        <authorList>
            <person name="Medvecky M."/>
            <person name="Cejkova D."/>
            <person name="Polansky O."/>
            <person name="Karasova D."/>
            <person name="Kubasova T."/>
            <person name="Cizek A."/>
            <person name="Rychlik I."/>
        </authorList>
    </citation>
    <scope>NUCLEOTIDE SEQUENCE [LARGE SCALE GENOMIC DNA]</scope>
    <source>
        <strain evidence="9">An70</strain>
    </source>
</reference>
<name>A0A1Y3U1S9_9ACTN</name>
<dbReference type="SMART" id="SM00382">
    <property type="entry name" value="AAA"/>
    <property type="match status" value="1"/>
</dbReference>
<comment type="caution">
    <text evidence="8">The sequence shown here is derived from an EMBL/GenBank/DDBJ whole genome shotgun (WGS) entry which is preliminary data.</text>
</comment>
<sequence>MIRIQQVTRRFGDQTILDHLSLDFEERHVHALIAPNGSGKTTLLGIIADILAPNEGRVIDTHTRRKPNTTILLSGENNLFMKNTVRENLRYLAAIQGVSAREAHDIVQELIRLAPVVRDLDGRKVEELSYGQKRMVAIASAAVSKSSCLIVDEAAEGLDIDNVQALVALLRFVARHQTVIIASHDLHFCFEAADSFHFLAHGKVTTVAKPASYEQLVDEYESLFAAKGGATHEGHH</sequence>
<dbReference type="AlphaFoldDB" id="A0A1Y3U1S9"/>
<dbReference type="PROSITE" id="PS00211">
    <property type="entry name" value="ABC_TRANSPORTER_1"/>
    <property type="match status" value="1"/>
</dbReference>
<dbReference type="PROSITE" id="PS50893">
    <property type="entry name" value="ABC_TRANSPORTER_2"/>
    <property type="match status" value="1"/>
</dbReference>
<dbReference type="GO" id="GO:0046677">
    <property type="term" value="P:response to antibiotic"/>
    <property type="evidence" value="ECO:0007669"/>
    <property type="project" value="UniProtKB-KW"/>
</dbReference>
<evidence type="ECO:0000256" key="3">
    <source>
        <dbReference type="ARBA" id="ARBA00022448"/>
    </source>
</evidence>
<keyword evidence="9" id="KW-1185">Reference proteome</keyword>
<dbReference type="PANTHER" id="PTHR42711">
    <property type="entry name" value="ABC TRANSPORTER ATP-BINDING PROTEIN"/>
    <property type="match status" value="1"/>
</dbReference>
<organism evidence="8 9">
    <name type="scientific">Enorma massiliensis</name>
    <dbReference type="NCBI Taxonomy" id="1472761"/>
    <lineage>
        <taxon>Bacteria</taxon>
        <taxon>Bacillati</taxon>
        <taxon>Actinomycetota</taxon>
        <taxon>Coriobacteriia</taxon>
        <taxon>Coriobacteriales</taxon>
        <taxon>Coriobacteriaceae</taxon>
        <taxon>Enorma</taxon>
    </lineage>
</organism>
<dbReference type="PANTHER" id="PTHR42711:SF5">
    <property type="entry name" value="ABC TRANSPORTER ATP-BINDING PROTEIN NATA"/>
    <property type="match status" value="1"/>
</dbReference>
<feature type="domain" description="ABC transporter" evidence="7">
    <location>
        <begin position="2"/>
        <end position="226"/>
    </location>
</feature>
<evidence type="ECO:0000256" key="2">
    <source>
        <dbReference type="ARBA" id="ARBA00005417"/>
    </source>
</evidence>
<dbReference type="Proteomes" id="UP000196560">
    <property type="component" value="Unassembled WGS sequence"/>
</dbReference>
<dbReference type="GO" id="GO:0016887">
    <property type="term" value="F:ATP hydrolysis activity"/>
    <property type="evidence" value="ECO:0007669"/>
    <property type="project" value="InterPro"/>
</dbReference>
<evidence type="ECO:0000256" key="4">
    <source>
        <dbReference type="ARBA" id="ARBA00022741"/>
    </source>
</evidence>
<keyword evidence="6" id="KW-0046">Antibiotic resistance</keyword>
<comment type="similarity">
    <text evidence="2">Belongs to the ABC transporter superfamily.</text>
</comment>
<proteinExistence type="inferred from homology"/>
<dbReference type="InterPro" id="IPR017871">
    <property type="entry name" value="ABC_transporter-like_CS"/>
</dbReference>
<keyword evidence="5" id="KW-0067">ATP-binding</keyword>
<accession>A0A1Y3U1S9</accession>
<evidence type="ECO:0000256" key="6">
    <source>
        <dbReference type="ARBA" id="ARBA00023251"/>
    </source>
</evidence>
<protein>
    <recommendedName>
        <fullName evidence="7">ABC transporter domain-containing protein</fullName>
    </recommendedName>
</protein>
<gene>
    <name evidence="8" type="ORF">B5G21_08435</name>
</gene>
<evidence type="ECO:0000313" key="8">
    <source>
        <dbReference type="EMBL" id="OUN42145.1"/>
    </source>
</evidence>
<dbReference type="GO" id="GO:0005524">
    <property type="term" value="F:ATP binding"/>
    <property type="evidence" value="ECO:0007669"/>
    <property type="project" value="UniProtKB-KW"/>
</dbReference>
<evidence type="ECO:0000313" key="9">
    <source>
        <dbReference type="Proteomes" id="UP000196560"/>
    </source>
</evidence>
<dbReference type="GO" id="GO:0005886">
    <property type="term" value="C:plasma membrane"/>
    <property type="evidence" value="ECO:0007669"/>
    <property type="project" value="UniProtKB-SubCell"/>
</dbReference>
<evidence type="ECO:0000256" key="5">
    <source>
        <dbReference type="ARBA" id="ARBA00022840"/>
    </source>
</evidence>
<dbReference type="RefSeq" id="WP_087186799.1">
    <property type="nucleotide sequence ID" value="NZ_DBFBJE010000013.1"/>
</dbReference>
<dbReference type="Pfam" id="PF00005">
    <property type="entry name" value="ABC_tran"/>
    <property type="match status" value="1"/>
</dbReference>
<dbReference type="InterPro" id="IPR050763">
    <property type="entry name" value="ABC_transporter_ATP-binding"/>
</dbReference>
<dbReference type="InterPro" id="IPR003593">
    <property type="entry name" value="AAA+_ATPase"/>
</dbReference>
<evidence type="ECO:0000256" key="1">
    <source>
        <dbReference type="ARBA" id="ARBA00004202"/>
    </source>
</evidence>
<comment type="subcellular location">
    <subcellularLocation>
        <location evidence="1">Cell membrane</location>
        <topology evidence="1">Peripheral membrane protein</topology>
    </subcellularLocation>
</comment>
<dbReference type="EMBL" id="NFHO01000009">
    <property type="protein sequence ID" value="OUN42145.1"/>
    <property type="molecule type" value="Genomic_DNA"/>
</dbReference>
<keyword evidence="4" id="KW-0547">Nucleotide-binding</keyword>
<dbReference type="SUPFAM" id="SSF52540">
    <property type="entry name" value="P-loop containing nucleoside triphosphate hydrolases"/>
    <property type="match status" value="1"/>
</dbReference>